<dbReference type="EMBL" id="JAULSU010000003">
    <property type="protein sequence ID" value="KAK0622464.1"/>
    <property type="molecule type" value="Genomic_DNA"/>
</dbReference>
<reference evidence="2" key="1">
    <citation type="submission" date="2023-06" db="EMBL/GenBank/DDBJ databases">
        <title>Genome-scale phylogeny and comparative genomics of the fungal order Sordariales.</title>
        <authorList>
            <consortium name="Lawrence Berkeley National Laboratory"/>
            <person name="Hensen N."/>
            <person name="Bonometti L."/>
            <person name="Westerberg I."/>
            <person name="Brannstrom I.O."/>
            <person name="Guillou S."/>
            <person name="Cros-Aarteil S."/>
            <person name="Calhoun S."/>
            <person name="Haridas S."/>
            <person name="Kuo A."/>
            <person name="Mondo S."/>
            <person name="Pangilinan J."/>
            <person name="Riley R."/>
            <person name="Labutti K."/>
            <person name="Andreopoulos B."/>
            <person name="Lipzen A."/>
            <person name="Chen C."/>
            <person name="Yanf M."/>
            <person name="Daum C."/>
            <person name="Ng V."/>
            <person name="Clum A."/>
            <person name="Steindorff A."/>
            <person name="Ohm R."/>
            <person name="Martin F."/>
            <person name="Silar P."/>
            <person name="Natvig D."/>
            <person name="Lalanne C."/>
            <person name="Gautier V."/>
            <person name="Ament-Velasquez S.L."/>
            <person name="Kruys A."/>
            <person name="Hutchinson M.I."/>
            <person name="Powell A.J."/>
            <person name="Barry K."/>
            <person name="Miller A.N."/>
            <person name="Grigoriev I.V."/>
            <person name="Debuchy R."/>
            <person name="Gladieux P."/>
            <person name="Thoren M.H."/>
            <person name="Johannesson H."/>
        </authorList>
    </citation>
    <scope>NUCLEOTIDE SEQUENCE</scope>
    <source>
        <strain evidence="2">CBS 606.72</strain>
    </source>
</reference>
<evidence type="ECO:0000313" key="3">
    <source>
        <dbReference type="Proteomes" id="UP001175000"/>
    </source>
</evidence>
<evidence type="ECO:0000259" key="1">
    <source>
        <dbReference type="Pfam" id="PF06985"/>
    </source>
</evidence>
<keyword evidence="3" id="KW-1185">Reference proteome</keyword>
<dbReference type="AlphaFoldDB" id="A0AA39WVN2"/>
<name>A0AA39WVN2_9PEZI</name>
<gene>
    <name evidence="2" type="ORF">B0T14DRAFT_513907</name>
</gene>
<comment type="caution">
    <text evidence="2">The sequence shown here is derived from an EMBL/GenBank/DDBJ whole genome shotgun (WGS) entry which is preliminary data.</text>
</comment>
<proteinExistence type="predicted"/>
<protein>
    <recommendedName>
        <fullName evidence="1">Heterokaryon incompatibility domain-containing protein</fullName>
    </recommendedName>
</protein>
<dbReference type="Pfam" id="PF06985">
    <property type="entry name" value="HET"/>
    <property type="match status" value="1"/>
</dbReference>
<accession>A0AA39WVN2</accession>
<dbReference type="Proteomes" id="UP001175000">
    <property type="component" value="Unassembled WGS sequence"/>
</dbReference>
<sequence>MREIYQRAQRVLIWLGPPSQDSDLAMNMLEKLGGSHEQTKDIKNKSGEWYGPQYELMRAYGREASQAATKRTIDNLSELNLMSPGEVTEEGWIAMERLLLERPY</sequence>
<dbReference type="InterPro" id="IPR010730">
    <property type="entry name" value="HET"/>
</dbReference>
<feature type="domain" description="Heterokaryon incompatibility" evidence="1">
    <location>
        <begin position="1"/>
        <end position="64"/>
    </location>
</feature>
<feature type="non-terminal residue" evidence="2">
    <location>
        <position position="104"/>
    </location>
</feature>
<organism evidence="2 3">
    <name type="scientific">Immersiella caudata</name>
    <dbReference type="NCBI Taxonomy" id="314043"/>
    <lineage>
        <taxon>Eukaryota</taxon>
        <taxon>Fungi</taxon>
        <taxon>Dikarya</taxon>
        <taxon>Ascomycota</taxon>
        <taxon>Pezizomycotina</taxon>
        <taxon>Sordariomycetes</taxon>
        <taxon>Sordariomycetidae</taxon>
        <taxon>Sordariales</taxon>
        <taxon>Lasiosphaeriaceae</taxon>
        <taxon>Immersiella</taxon>
    </lineage>
</organism>
<evidence type="ECO:0000313" key="2">
    <source>
        <dbReference type="EMBL" id="KAK0622464.1"/>
    </source>
</evidence>